<dbReference type="Proteomes" id="UP000053240">
    <property type="component" value="Unassembled WGS sequence"/>
</dbReference>
<feature type="transmembrane region" description="Helical" evidence="2">
    <location>
        <begin position="117"/>
        <end position="137"/>
    </location>
</feature>
<reference evidence="3 4" key="1">
    <citation type="journal article" date="2015" name="Nat. Commun.">
        <title>Outbred genome sequencing and CRISPR/Cas9 gene editing in butterflies.</title>
        <authorList>
            <person name="Li X."/>
            <person name="Fan D."/>
            <person name="Zhang W."/>
            <person name="Liu G."/>
            <person name="Zhang L."/>
            <person name="Zhao L."/>
            <person name="Fang X."/>
            <person name="Chen L."/>
            <person name="Dong Y."/>
            <person name="Chen Y."/>
            <person name="Ding Y."/>
            <person name="Zhao R."/>
            <person name="Feng M."/>
            <person name="Zhu Y."/>
            <person name="Feng Y."/>
            <person name="Jiang X."/>
            <person name="Zhu D."/>
            <person name="Xiang H."/>
            <person name="Feng X."/>
            <person name="Li S."/>
            <person name="Wang J."/>
            <person name="Zhang G."/>
            <person name="Kronforst M.R."/>
            <person name="Wang W."/>
        </authorList>
    </citation>
    <scope>NUCLEOTIDE SEQUENCE [LARGE SCALE GENOMIC DNA]</scope>
    <source>
        <strain evidence="3">Ya'a_city_454_Pm</strain>
        <tissue evidence="3">Whole body</tissue>
    </source>
</reference>
<sequence>MAMSSVSVVCSSLLLKTFKKSSVEQLRTAEYLQSLQCEELETVSVHRGLDERLNTERAASPLAKLNDLLDVVACLELSRSTVRRIRLNFVFASVYNLLGIPLASGAFALYGLQLQPWMASAAMAMSSVSVVCSSLLLKTFKKSSVEQLRTAEYLQSLQCEELETVSVHRGLDERLNTERAASPLAKSWVRIPPCTNVFFDFRFTYVHLSDVFTVKENIVMLHISEKKFNDMCEVNPHLASVVDYGLVTPNLGLFNRSKSNDGCLLQEEDDMLTVSFIPKHPTREQPSLNG</sequence>
<evidence type="ECO:0000313" key="4">
    <source>
        <dbReference type="Proteomes" id="UP000053240"/>
    </source>
</evidence>
<dbReference type="SUPFAM" id="SSF56784">
    <property type="entry name" value="HAD-like"/>
    <property type="match status" value="1"/>
</dbReference>
<evidence type="ECO:0000313" key="3">
    <source>
        <dbReference type="EMBL" id="KPJ17395.1"/>
    </source>
</evidence>
<keyword evidence="2" id="KW-0812">Transmembrane</keyword>
<evidence type="ECO:0000256" key="2">
    <source>
        <dbReference type="SAM" id="Phobius"/>
    </source>
</evidence>
<organism evidence="3 4">
    <name type="scientific">Papilio machaon</name>
    <name type="common">Old World swallowtail butterfly</name>
    <dbReference type="NCBI Taxonomy" id="76193"/>
    <lineage>
        <taxon>Eukaryota</taxon>
        <taxon>Metazoa</taxon>
        <taxon>Ecdysozoa</taxon>
        <taxon>Arthropoda</taxon>
        <taxon>Hexapoda</taxon>
        <taxon>Insecta</taxon>
        <taxon>Pterygota</taxon>
        <taxon>Neoptera</taxon>
        <taxon>Endopterygota</taxon>
        <taxon>Lepidoptera</taxon>
        <taxon>Glossata</taxon>
        <taxon>Ditrysia</taxon>
        <taxon>Papilionoidea</taxon>
        <taxon>Papilionidae</taxon>
        <taxon>Papilioninae</taxon>
        <taxon>Papilio</taxon>
    </lineage>
</organism>
<accession>A0A194RJ81</accession>
<keyword evidence="1" id="KW-0479">Metal-binding</keyword>
<keyword evidence="2" id="KW-0472">Membrane</keyword>
<keyword evidence="4" id="KW-1185">Reference proteome</keyword>
<feature type="transmembrane region" description="Helical" evidence="2">
    <location>
        <begin position="89"/>
        <end position="111"/>
    </location>
</feature>
<gene>
    <name evidence="3" type="ORF">RR48_08581</name>
</gene>
<dbReference type="InParanoid" id="A0A194RJ81"/>
<dbReference type="PANTHER" id="PTHR46594:SF4">
    <property type="entry name" value="P-TYPE CATION-TRANSPORTING ATPASE"/>
    <property type="match status" value="1"/>
</dbReference>
<keyword evidence="2" id="KW-1133">Transmembrane helix</keyword>
<evidence type="ECO:0000256" key="1">
    <source>
        <dbReference type="ARBA" id="ARBA00022723"/>
    </source>
</evidence>
<dbReference type="PANTHER" id="PTHR46594">
    <property type="entry name" value="P-TYPE CATION-TRANSPORTING ATPASE"/>
    <property type="match status" value="1"/>
</dbReference>
<dbReference type="STRING" id="76193.A0A194RJ81"/>
<dbReference type="EMBL" id="KQ460152">
    <property type="protein sequence ID" value="KPJ17395.1"/>
    <property type="molecule type" value="Genomic_DNA"/>
</dbReference>
<proteinExistence type="predicted"/>
<dbReference type="AlphaFoldDB" id="A0A194RJ81"/>
<protein>
    <submittedName>
        <fullName evidence="3">Copper-transporting ATPase 2</fullName>
    </submittedName>
</protein>
<dbReference type="InterPro" id="IPR036412">
    <property type="entry name" value="HAD-like_sf"/>
</dbReference>
<dbReference type="GO" id="GO:0046872">
    <property type="term" value="F:metal ion binding"/>
    <property type="evidence" value="ECO:0007669"/>
    <property type="project" value="UniProtKB-KW"/>
</dbReference>
<name>A0A194RJ81_PAPMA</name>